<dbReference type="EMBL" id="PVXM01000020">
    <property type="protein sequence ID" value="PRR73291.1"/>
    <property type="molecule type" value="Genomic_DNA"/>
</dbReference>
<protein>
    <submittedName>
        <fullName evidence="7">Beta-methylgalactoside transporter inner membrane component</fullName>
    </submittedName>
</protein>
<evidence type="ECO:0000313" key="7">
    <source>
        <dbReference type="EMBL" id="PRR73291.1"/>
    </source>
</evidence>
<evidence type="ECO:0000256" key="4">
    <source>
        <dbReference type="ARBA" id="ARBA00022989"/>
    </source>
</evidence>
<evidence type="ECO:0000256" key="5">
    <source>
        <dbReference type="ARBA" id="ARBA00023136"/>
    </source>
</evidence>
<evidence type="ECO:0000256" key="6">
    <source>
        <dbReference type="SAM" id="Phobius"/>
    </source>
</evidence>
<feature type="transmembrane region" description="Helical" evidence="6">
    <location>
        <begin position="96"/>
        <end position="112"/>
    </location>
</feature>
<feature type="transmembrane region" description="Helical" evidence="6">
    <location>
        <begin position="300"/>
        <end position="319"/>
    </location>
</feature>
<feature type="transmembrane region" description="Helical" evidence="6">
    <location>
        <begin position="21"/>
        <end position="44"/>
    </location>
</feature>
<feature type="transmembrane region" description="Helical" evidence="6">
    <location>
        <begin position="201"/>
        <end position="220"/>
    </location>
</feature>
<gene>
    <name evidence="7" type="ORF">MOHU_11910</name>
</gene>
<feature type="transmembrane region" description="Helical" evidence="6">
    <location>
        <begin position="150"/>
        <end position="170"/>
    </location>
</feature>
<dbReference type="AlphaFoldDB" id="A0A2T0ASV8"/>
<dbReference type="PANTHER" id="PTHR47089">
    <property type="entry name" value="ABC TRANSPORTER, PERMEASE PROTEIN"/>
    <property type="match status" value="1"/>
</dbReference>
<feature type="transmembrane region" description="Helical" evidence="6">
    <location>
        <begin position="118"/>
        <end position="138"/>
    </location>
</feature>
<dbReference type="Pfam" id="PF02653">
    <property type="entry name" value="BPD_transp_2"/>
    <property type="match status" value="1"/>
</dbReference>
<feature type="transmembrane region" description="Helical" evidence="6">
    <location>
        <begin position="249"/>
        <end position="269"/>
    </location>
</feature>
<evidence type="ECO:0000256" key="2">
    <source>
        <dbReference type="ARBA" id="ARBA00022475"/>
    </source>
</evidence>
<evidence type="ECO:0000313" key="8">
    <source>
        <dbReference type="Proteomes" id="UP000238415"/>
    </source>
</evidence>
<name>A0A2T0ASV8_9FIRM</name>
<dbReference type="RefSeq" id="WP_106005183.1">
    <property type="nucleotide sequence ID" value="NZ_CP136418.1"/>
</dbReference>
<keyword evidence="5 6" id="KW-0472">Membrane</keyword>
<keyword evidence="3 6" id="KW-0812">Transmembrane</keyword>
<reference evidence="7 8" key="1">
    <citation type="submission" date="2018-03" db="EMBL/GenBank/DDBJ databases">
        <title>Genome sequence of Moorella humiferrea DSM 23265.</title>
        <authorList>
            <person name="Poehlein A."/>
            <person name="Daniel R."/>
        </authorList>
    </citation>
    <scope>NUCLEOTIDE SEQUENCE [LARGE SCALE GENOMIC DNA]</scope>
    <source>
        <strain evidence="7 8">DSM 23265</strain>
    </source>
</reference>
<sequence length="358" mass="38493">MAKTSFITWEKRLEPSRALAVVVPVAAVIMALGVAAVFLAATGYRPLQVYQDMLAGVVGSKYGLSETVVKAIPLMLAGLGVSVAFRMLLWNIGAEGQFYMGAFGASWVALTFPHLPAYIMLPAMFLAGVAMGGLWAVLPALPRAKWGVNEVITTLMLNYVAILWVDYLVYGPWKDPKGFNFPLTAPFSEAATLPTIGGTRIHLGLIFALVAAVLLAVVLWRTRWGYEIRVIGESPRAARYAGIKIEKNIILVMLLSGALAGLAGMSEVAGITHRLQHGISPGYGYTAIIIAWLAKLHPAAIVLVSFLFSALIVGGYSVQTAGVPAATVSMLQGAILFFVLGGEIFTRYRLRLRSKEVR</sequence>
<keyword evidence="4 6" id="KW-1133">Transmembrane helix</keyword>
<dbReference type="PANTHER" id="PTHR47089:SF1">
    <property type="entry name" value="GUANOSINE ABC TRANSPORTER PERMEASE PROTEIN NUPP"/>
    <property type="match status" value="1"/>
</dbReference>
<dbReference type="InterPro" id="IPR001851">
    <property type="entry name" value="ABC_transp_permease"/>
</dbReference>
<dbReference type="CDD" id="cd06580">
    <property type="entry name" value="TM_PBP1_transp_TpRbsC_like"/>
    <property type="match status" value="1"/>
</dbReference>
<evidence type="ECO:0000256" key="1">
    <source>
        <dbReference type="ARBA" id="ARBA00004651"/>
    </source>
</evidence>
<dbReference type="OrthoDB" id="45037at2"/>
<proteinExistence type="predicted"/>
<dbReference type="Proteomes" id="UP000238415">
    <property type="component" value="Unassembled WGS sequence"/>
</dbReference>
<comment type="subcellular location">
    <subcellularLocation>
        <location evidence="1">Cell membrane</location>
        <topology evidence="1">Multi-pass membrane protein</topology>
    </subcellularLocation>
</comment>
<accession>A0A2T0ASV8</accession>
<dbReference type="GO" id="GO:0022857">
    <property type="term" value="F:transmembrane transporter activity"/>
    <property type="evidence" value="ECO:0007669"/>
    <property type="project" value="InterPro"/>
</dbReference>
<feature type="transmembrane region" description="Helical" evidence="6">
    <location>
        <begin position="71"/>
        <end position="89"/>
    </location>
</feature>
<dbReference type="GO" id="GO:0005886">
    <property type="term" value="C:plasma membrane"/>
    <property type="evidence" value="ECO:0007669"/>
    <property type="project" value="UniProtKB-SubCell"/>
</dbReference>
<feature type="transmembrane region" description="Helical" evidence="6">
    <location>
        <begin position="325"/>
        <end position="345"/>
    </location>
</feature>
<comment type="caution">
    <text evidence="7">The sequence shown here is derived from an EMBL/GenBank/DDBJ whole genome shotgun (WGS) entry which is preliminary data.</text>
</comment>
<feature type="transmembrane region" description="Helical" evidence="6">
    <location>
        <begin position="275"/>
        <end position="293"/>
    </location>
</feature>
<organism evidence="7 8">
    <name type="scientific">Neomoorella humiferrea</name>
    <dbReference type="NCBI Taxonomy" id="676965"/>
    <lineage>
        <taxon>Bacteria</taxon>
        <taxon>Bacillati</taxon>
        <taxon>Bacillota</taxon>
        <taxon>Clostridia</taxon>
        <taxon>Neomoorellales</taxon>
        <taxon>Neomoorellaceae</taxon>
        <taxon>Neomoorella</taxon>
    </lineage>
</organism>
<keyword evidence="8" id="KW-1185">Reference proteome</keyword>
<keyword evidence="2" id="KW-1003">Cell membrane</keyword>
<evidence type="ECO:0000256" key="3">
    <source>
        <dbReference type="ARBA" id="ARBA00022692"/>
    </source>
</evidence>